<evidence type="ECO:0000256" key="14">
    <source>
        <dbReference type="ARBA" id="ARBA00061621"/>
    </source>
</evidence>
<dbReference type="PRINTS" id="PR00014">
    <property type="entry name" value="FNTYPEIII"/>
</dbReference>
<dbReference type="FunFam" id="2.60.40.10:FF:000237">
    <property type="entry name" value="Sidekick cell adhesion molecule 2"/>
    <property type="match status" value="1"/>
</dbReference>
<name>A0A9D3QFW6_MEGAT</name>
<keyword evidence="5" id="KW-0677">Repeat</keyword>
<feature type="region of interest" description="Disordered" evidence="15">
    <location>
        <begin position="2026"/>
        <end position="2049"/>
    </location>
</feature>
<feature type="domain" description="Fibronectin type-III" evidence="18">
    <location>
        <begin position="1193"/>
        <end position="1290"/>
    </location>
</feature>
<keyword evidence="4" id="KW-0732">Signal</keyword>
<dbReference type="CDD" id="cd00063">
    <property type="entry name" value="FN3"/>
    <property type="match status" value="13"/>
</dbReference>
<dbReference type="FunFam" id="2.60.40.10:FF:000253">
    <property type="entry name" value="Sidekick cell adhesion molecule 1"/>
    <property type="match status" value="1"/>
</dbReference>
<dbReference type="GO" id="GO:0005886">
    <property type="term" value="C:plasma membrane"/>
    <property type="evidence" value="ECO:0007669"/>
    <property type="project" value="UniProtKB-SubCell"/>
</dbReference>
<dbReference type="PANTHER" id="PTHR44170:SF49">
    <property type="entry name" value="PROTEIN SIDEKICK-1 ISOFORM X1"/>
    <property type="match status" value="1"/>
</dbReference>
<feature type="domain" description="Fibronectin type-III" evidence="18">
    <location>
        <begin position="1495"/>
        <end position="1611"/>
    </location>
</feature>
<dbReference type="FunFam" id="2.60.40.10:FF:000209">
    <property type="entry name" value="Sidekick cell adhesion molecule 2"/>
    <property type="match status" value="1"/>
</dbReference>
<dbReference type="PANTHER" id="PTHR44170">
    <property type="entry name" value="PROTEIN SIDEKICK"/>
    <property type="match status" value="1"/>
</dbReference>
<dbReference type="FunFam" id="2.60.40.10:FF:000158">
    <property type="entry name" value="Sidekick cell adhesion molecule 2"/>
    <property type="match status" value="1"/>
</dbReference>
<keyword evidence="8" id="KW-0770">Synapse</keyword>
<evidence type="ECO:0000256" key="3">
    <source>
        <dbReference type="ARBA" id="ARBA00022692"/>
    </source>
</evidence>
<evidence type="ECO:0000256" key="4">
    <source>
        <dbReference type="ARBA" id="ARBA00022729"/>
    </source>
</evidence>
<keyword evidence="6" id="KW-0130">Cell adhesion</keyword>
<dbReference type="FunFam" id="2.60.40.10:FF:000359">
    <property type="entry name" value="Sidekick cell adhesion molecule 2"/>
    <property type="match status" value="1"/>
</dbReference>
<evidence type="ECO:0000256" key="11">
    <source>
        <dbReference type="ARBA" id="ARBA00023180"/>
    </source>
</evidence>
<feature type="domain" description="Ig-like" evidence="17">
    <location>
        <begin position="300"/>
        <end position="388"/>
    </location>
</feature>
<feature type="domain" description="Fibronectin type-III" evidence="18">
    <location>
        <begin position="1616"/>
        <end position="1712"/>
    </location>
</feature>
<dbReference type="PROSITE" id="PS50835">
    <property type="entry name" value="IG_LIKE"/>
    <property type="match status" value="6"/>
</dbReference>
<evidence type="ECO:0000256" key="5">
    <source>
        <dbReference type="ARBA" id="ARBA00022737"/>
    </source>
</evidence>
<evidence type="ECO:0000256" key="2">
    <source>
        <dbReference type="ARBA" id="ARBA00022475"/>
    </source>
</evidence>
<dbReference type="FunFam" id="2.60.40.10:FF:000301">
    <property type="entry name" value="Sidekick cell adhesion molecule 2"/>
    <property type="match status" value="1"/>
</dbReference>
<dbReference type="EMBL" id="JAFDVH010000001">
    <property type="protein sequence ID" value="KAG7491983.1"/>
    <property type="molecule type" value="Genomic_DNA"/>
</dbReference>
<dbReference type="GO" id="GO:0098609">
    <property type="term" value="P:cell-cell adhesion"/>
    <property type="evidence" value="ECO:0007669"/>
    <property type="project" value="TreeGrafter"/>
</dbReference>
<feature type="domain" description="Fibronectin type-III" evidence="18">
    <location>
        <begin position="785"/>
        <end position="884"/>
    </location>
</feature>
<dbReference type="FunFam" id="2.60.40.10:FF:000177">
    <property type="entry name" value="Sidekick cell adhesion molecule 2"/>
    <property type="match status" value="1"/>
</dbReference>
<evidence type="ECO:0000256" key="1">
    <source>
        <dbReference type="ARBA" id="ARBA00004251"/>
    </source>
</evidence>
<dbReference type="OrthoDB" id="8923679at2759"/>
<dbReference type="InterPro" id="IPR013783">
    <property type="entry name" value="Ig-like_fold"/>
</dbReference>
<dbReference type="FunFam" id="2.60.40.10:FF:000206">
    <property type="entry name" value="Sidekick cell adhesion molecule 2"/>
    <property type="match status" value="1"/>
</dbReference>
<comment type="subcellular location">
    <subcellularLocation>
        <location evidence="1">Cell membrane</location>
        <topology evidence="1">Single-pass type I membrane protein</topology>
    </subcellularLocation>
    <subcellularLocation>
        <location evidence="13">Synapse</location>
    </subcellularLocation>
</comment>
<evidence type="ECO:0000256" key="6">
    <source>
        <dbReference type="ARBA" id="ARBA00022889"/>
    </source>
</evidence>
<dbReference type="SUPFAM" id="SSF49265">
    <property type="entry name" value="Fibronectin type III"/>
    <property type="match status" value="7"/>
</dbReference>
<dbReference type="Pfam" id="PF00041">
    <property type="entry name" value="fn3"/>
    <property type="match status" value="13"/>
</dbReference>
<keyword evidence="11" id="KW-0325">Glycoprotein</keyword>
<dbReference type="FunFam" id="2.60.40.10:FF:000420">
    <property type="entry name" value="Sidekick cell adhesion molecule 2"/>
    <property type="match status" value="1"/>
</dbReference>
<dbReference type="Pfam" id="PF07679">
    <property type="entry name" value="I-set"/>
    <property type="match status" value="4"/>
</dbReference>
<feature type="domain" description="Fibronectin type-III" evidence="18">
    <location>
        <begin position="986"/>
        <end position="1085"/>
    </location>
</feature>
<feature type="domain" description="Fibronectin type-III" evidence="18">
    <location>
        <begin position="1814"/>
        <end position="1912"/>
    </location>
</feature>
<protein>
    <recommendedName>
        <fullName evidence="21">Sidekick cell adhesion molecule 1a</fullName>
    </recommendedName>
</protein>
<dbReference type="InterPro" id="IPR036116">
    <property type="entry name" value="FN3_sf"/>
</dbReference>
<feature type="domain" description="Ig-like" evidence="17">
    <location>
        <begin position="394"/>
        <end position="483"/>
    </location>
</feature>
<dbReference type="PROSITE" id="PS50853">
    <property type="entry name" value="FN3"/>
    <property type="match status" value="13"/>
</dbReference>
<evidence type="ECO:0000256" key="7">
    <source>
        <dbReference type="ARBA" id="ARBA00022989"/>
    </source>
</evidence>
<evidence type="ECO:0000256" key="13">
    <source>
        <dbReference type="ARBA" id="ARBA00034103"/>
    </source>
</evidence>
<dbReference type="InterPro" id="IPR003598">
    <property type="entry name" value="Ig_sub2"/>
</dbReference>
<evidence type="ECO:0000256" key="16">
    <source>
        <dbReference type="SAM" id="Phobius"/>
    </source>
</evidence>
<comment type="similarity">
    <text evidence="14">Belongs to the sidekick family.</text>
</comment>
<gene>
    <name evidence="19" type="ORF">MATL_G00009480</name>
</gene>
<feature type="transmembrane region" description="Helical" evidence="16">
    <location>
        <begin position="1920"/>
        <end position="1943"/>
    </location>
</feature>
<dbReference type="InterPro" id="IPR036179">
    <property type="entry name" value="Ig-like_dom_sf"/>
</dbReference>
<keyword evidence="2" id="KW-1003">Cell membrane</keyword>
<proteinExistence type="inferred from homology"/>
<feature type="domain" description="Ig-like" evidence="17">
    <location>
        <begin position="207"/>
        <end position="288"/>
    </location>
</feature>
<dbReference type="SUPFAM" id="SSF48726">
    <property type="entry name" value="Immunoglobulin"/>
    <property type="match status" value="6"/>
</dbReference>
<feature type="domain" description="Fibronectin type-III" evidence="18">
    <location>
        <begin position="1090"/>
        <end position="1188"/>
    </location>
</feature>
<dbReference type="FunFam" id="2.60.40.10:FF:000485">
    <property type="entry name" value="Sidekick cell adhesion molecule 2"/>
    <property type="match status" value="1"/>
</dbReference>
<keyword evidence="9 16" id="KW-0472">Membrane</keyword>
<dbReference type="Pfam" id="PF13927">
    <property type="entry name" value="Ig_3"/>
    <property type="match status" value="2"/>
</dbReference>
<dbReference type="InterPro" id="IPR003599">
    <property type="entry name" value="Ig_sub"/>
</dbReference>
<evidence type="ECO:0000256" key="12">
    <source>
        <dbReference type="ARBA" id="ARBA00023319"/>
    </source>
</evidence>
<feature type="domain" description="Ig-like" evidence="17">
    <location>
        <begin position="488"/>
        <end position="576"/>
    </location>
</feature>
<dbReference type="CDD" id="cd00096">
    <property type="entry name" value="Ig"/>
    <property type="match status" value="1"/>
</dbReference>
<dbReference type="FunFam" id="2.60.40.10:FF:000231">
    <property type="entry name" value="Sidekick cell adhesion molecule 2"/>
    <property type="match status" value="1"/>
</dbReference>
<feature type="domain" description="Fibronectin type-III" evidence="18">
    <location>
        <begin position="583"/>
        <end position="679"/>
    </location>
</feature>
<accession>A0A9D3QFW6</accession>
<keyword evidence="20" id="KW-1185">Reference proteome</keyword>
<evidence type="ECO:0000313" key="20">
    <source>
        <dbReference type="Proteomes" id="UP001046870"/>
    </source>
</evidence>
<dbReference type="InterPro" id="IPR013098">
    <property type="entry name" value="Ig_I-set"/>
</dbReference>
<evidence type="ECO:0000259" key="17">
    <source>
        <dbReference type="PROSITE" id="PS50835"/>
    </source>
</evidence>
<dbReference type="FunFam" id="2.60.40.10:FF:000261">
    <property type="entry name" value="Sidekick cell adhesion molecule 2"/>
    <property type="match status" value="1"/>
</dbReference>
<evidence type="ECO:0000256" key="8">
    <source>
        <dbReference type="ARBA" id="ARBA00023018"/>
    </source>
</evidence>
<feature type="domain" description="Fibronectin type-III" evidence="18">
    <location>
        <begin position="1393"/>
        <end position="1490"/>
    </location>
</feature>
<evidence type="ECO:0000256" key="15">
    <source>
        <dbReference type="SAM" id="MobiDB-lite"/>
    </source>
</evidence>
<dbReference type="FunFam" id="2.60.40.10:FF:000236">
    <property type="entry name" value="Sidekick cell adhesion molecule 2"/>
    <property type="match status" value="1"/>
</dbReference>
<feature type="domain" description="Fibronectin type-III" evidence="18">
    <location>
        <begin position="1716"/>
        <end position="1813"/>
    </location>
</feature>
<feature type="domain" description="Ig-like" evidence="17">
    <location>
        <begin position="9"/>
        <end position="91"/>
    </location>
</feature>
<comment type="caution">
    <text evidence="19">The sequence shown here is derived from an EMBL/GenBank/DDBJ whole genome shotgun (WGS) entry which is preliminary data.</text>
</comment>
<feature type="region of interest" description="Disordered" evidence="15">
    <location>
        <begin position="1990"/>
        <end position="2009"/>
    </location>
</feature>
<evidence type="ECO:0000313" key="19">
    <source>
        <dbReference type="EMBL" id="KAG7491983.1"/>
    </source>
</evidence>
<dbReference type="SMART" id="SM00409">
    <property type="entry name" value="IG"/>
    <property type="match status" value="6"/>
</dbReference>
<dbReference type="FunFam" id="2.60.40.10:FF:000434">
    <property type="entry name" value="Sidekick cell adhesion molecule 2"/>
    <property type="match status" value="1"/>
</dbReference>
<dbReference type="Gene3D" id="2.60.40.10">
    <property type="entry name" value="Immunoglobulins"/>
    <property type="match status" value="19"/>
</dbReference>
<dbReference type="SMART" id="SM00060">
    <property type="entry name" value="FN3"/>
    <property type="match status" value="13"/>
</dbReference>
<dbReference type="FunFam" id="2.60.40.10:FF:000360">
    <property type="entry name" value="Sidekick cell adhesion molecule 2"/>
    <property type="match status" value="1"/>
</dbReference>
<reference evidence="19" key="1">
    <citation type="submission" date="2021-01" db="EMBL/GenBank/DDBJ databases">
        <authorList>
            <person name="Zahm M."/>
            <person name="Roques C."/>
            <person name="Cabau C."/>
            <person name="Klopp C."/>
            <person name="Donnadieu C."/>
            <person name="Jouanno E."/>
            <person name="Lampietro C."/>
            <person name="Louis A."/>
            <person name="Herpin A."/>
            <person name="Echchiki A."/>
            <person name="Berthelot C."/>
            <person name="Parey E."/>
            <person name="Roest-Crollius H."/>
            <person name="Braasch I."/>
            <person name="Postlethwait J."/>
            <person name="Bobe J."/>
            <person name="Montfort J."/>
            <person name="Bouchez O."/>
            <person name="Begum T."/>
            <person name="Mejri S."/>
            <person name="Adams A."/>
            <person name="Chen W.-J."/>
            <person name="Guiguen Y."/>
        </authorList>
    </citation>
    <scope>NUCLEOTIDE SEQUENCE</scope>
    <source>
        <strain evidence="19">YG-15Mar2019-1</strain>
        <tissue evidence="19">Brain</tissue>
    </source>
</reference>
<dbReference type="GO" id="GO:0045202">
    <property type="term" value="C:synapse"/>
    <property type="evidence" value="ECO:0007669"/>
    <property type="project" value="UniProtKB-SubCell"/>
</dbReference>
<dbReference type="SMART" id="SM00408">
    <property type="entry name" value="IGc2"/>
    <property type="match status" value="6"/>
</dbReference>
<feature type="domain" description="Fibronectin type-III" evidence="18">
    <location>
        <begin position="1294"/>
        <end position="1388"/>
    </location>
</feature>
<feature type="domain" description="Fibronectin type-III" evidence="18">
    <location>
        <begin position="684"/>
        <end position="780"/>
    </location>
</feature>
<dbReference type="InterPro" id="IPR003961">
    <property type="entry name" value="FN3_dom"/>
</dbReference>
<evidence type="ECO:0000259" key="18">
    <source>
        <dbReference type="PROSITE" id="PS50853"/>
    </source>
</evidence>
<organism evidence="19 20">
    <name type="scientific">Megalops atlanticus</name>
    <name type="common">Tarpon</name>
    <name type="synonym">Clupea gigantea</name>
    <dbReference type="NCBI Taxonomy" id="7932"/>
    <lineage>
        <taxon>Eukaryota</taxon>
        <taxon>Metazoa</taxon>
        <taxon>Chordata</taxon>
        <taxon>Craniata</taxon>
        <taxon>Vertebrata</taxon>
        <taxon>Euteleostomi</taxon>
        <taxon>Actinopterygii</taxon>
        <taxon>Neopterygii</taxon>
        <taxon>Teleostei</taxon>
        <taxon>Elopiformes</taxon>
        <taxon>Megalopidae</taxon>
        <taxon>Megalops</taxon>
    </lineage>
</organism>
<dbReference type="FunFam" id="2.60.40.10:FF:000202">
    <property type="entry name" value="Sidekick cell adhesion molecule 1"/>
    <property type="match status" value="1"/>
</dbReference>
<dbReference type="FunFam" id="2.60.40.10:FF:000267">
    <property type="entry name" value="Sidekick cell adhesion molecule 2"/>
    <property type="match status" value="1"/>
</dbReference>
<feature type="domain" description="Ig-like" evidence="17">
    <location>
        <begin position="96"/>
        <end position="185"/>
    </location>
</feature>
<keyword evidence="3 16" id="KW-0812">Transmembrane</keyword>
<evidence type="ECO:0000256" key="10">
    <source>
        <dbReference type="ARBA" id="ARBA00023157"/>
    </source>
</evidence>
<keyword evidence="12" id="KW-0393">Immunoglobulin domain</keyword>
<keyword evidence="7 16" id="KW-1133">Transmembrane helix</keyword>
<evidence type="ECO:0008006" key="21">
    <source>
        <dbReference type="Google" id="ProtNLM"/>
    </source>
</evidence>
<feature type="compositionally biased region" description="Acidic residues" evidence="15">
    <location>
        <begin position="2036"/>
        <end position="2047"/>
    </location>
</feature>
<feature type="domain" description="Fibronectin type-III" evidence="18">
    <location>
        <begin position="888"/>
        <end position="982"/>
    </location>
</feature>
<dbReference type="Proteomes" id="UP001046870">
    <property type="component" value="Chromosome 1"/>
</dbReference>
<feature type="region of interest" description="Disordered" evidence="15">
    <location>
        <begin position="1177"/>
        <end position="1196"/>
    </location>
</feature>
<dbReference type="InterPro" id="IPR007110">
    <property type="entry name" value="Ig-like_dom"/>
</dbReference>
<evidence type="ECO:0000256" key="9">
    <source>
        <dbReference type="ARBA" id="ARBA00023136"/>
    </source>
</evidence>
<dbReference type="FunFam" id="2.60.40.10:FF:000271">
    <property type="entry name" value="Sidekick cell adhesion molecule 2"/>
    <property type="match status" value="1"/>
</dbReference>
<dbReference type="FunFam" id="2.60.40.10:FF:000266">
    <property type="entry name" value="Sidekick cell adhesion molecule 2"/>
    <property type="match status" value="1"/>
</dbReference>
<sequence>MFRCDDVAPYFKTEPGPPQIHLEGNRLVMTCLAEGSWPLEFKWMLNNTDITSFSPQYKYTIPSLQRSDAGFYQCVVRNRMGSLMQRKAEVQVAYMGSFVEQEQRKTVSQGKAAILNSPAVSSFPRPQVTWFRDGYKIIPSNRVAITLDNQLVVLSTAAADAGRYYVQAVNEKNGENKTSPSIYLSIAISKKNRGPLDSDAPADPVAPVIVVPPRNTTVVAGVKEATLECVANARPVEKLSISWKRNGTKLTSGVDVFGRRLTIFNPTLADAGLYVCEAALLDSSVKVAESRAFLSVAEAPFFTAEPKRKTVGEVEKTADIQCQAMGTPMPKLEWYKDSVPLSKLNNPRYKVMSSMGLQVRKVHPNDAGIFQCFARNSAGEIQAHTNLVVTSMAPAFTKPPSDITATDGTVAVFTCETSGAPKPAVTWKRGPQILASGSVQIPRFTLLESGGLQVNPIFLQDTGNYTCYASNSEGVINASASLTVWSRTSISHPPEDQRVIKGTTAVLDCGATYDPRVTVRFVWKKDGSVVSQTSGGRISIRDGSLHISQTWSGDIGDYTCQVLSQAGNDSKSARLEVIELPHSPRNLQASLNATDSRTVDLTWVRPFDGNSPLLHYILELSENNSPWKVYLPKVDPALTGMVVRGLTPARTYQFRVCAVNQVGKGQYSTETNRLMLREEAPSAPPKNIVASGRTNQSIMVQWQPPPEPELNGVLRGYVLRYRLAGLPGEYQQKNITSPEINYCLIRDLIIWTQYEIQVAAYTGAGLGAFSQPVTEYTLQGVPTAPPQDVEAKAMNSTTIKFTWNPPPQQFINGINQGYKLLAWPEHSPGSVTVVTITPDFHGARHLGYISGLRKFTWYLTSVLCFTTPGDGPSSPPQLVQTHEDIPGPVGHLSFTEILDTSLRVSWQEPVDKNGIITGYLVSWEVQGQNSSQVSRTLPNTTLEYKVTGLTSLTTYTLEVAAITEAGIGTPTSSTISSGVPPELPGPPSNLVISNISPRSATLKFRAGDDGKTSISKWIVEGQVGSIGEEEEWKVLYEKDNEPDAQVLEIPNLTPFTHYRFRMRQVNIVGRSPVSQPSRVIQTLQAPPDVAPGSVSVRTASETSLWLRWVPLPETEYNGNPETVGYRIRLWRADLQGEAQTRVVSDRLEREVTLEGLEEWTEYQLQIQAFNSIGPGPWSETVKGRTRESVPSGSPENVTAEAVSSTRILVTWGPVPEHEKNGYILGYKVLYKEKDSDAEPQVHVVKGNLTQSVLLRNLRKYVLYQIQVLAFTRIGDGEPSSPPVLERSKDDVPGPPMRLVFPEVRLASVRVVWQPPADPNGIIMGYQIAYRLDASDPNKFTTVEVGSNARQFTVTGLTPESAYIFRISARTQQGWGLPEEAVVITTERRDRPQPPKKLTVPQREVQSRSLLLRWVPGGDGSSPVRYFTLQIRELPDGDWQVHSSTISHNSTSWEVDRLKPFTSYKLRMMATNDIGDSAYSKETDAITTLQDVPDEPPVILAVKPSTTTSVLVQWQPPREEGLNGVLVGFRLYYRELQYENTPTESKAVANHSATRAEITAKSTFKTVSSALLTEFELTQLNKYKRYEIVMTAYNIIGESPPSAPVEVFVGEAAPSVAPQNIQVNALSSTQLEVLWEPPPVETQNGNIQGYKIHYWEKDNQNETEKVKILFVPETTVRLKNLTSYTTYLVKLSAFNAAGDGPLSEPRRGRTLQAAPSVPSFITFSEVTTTTLNVSWGVPLSPNGVVEGYRVVYEPSAPIHGVSKVVTVDIKGNWQRWLKVRDLTKGVTYCFRVQAKTVSFGPELEANITAGPVEGSPGAPIQTSITKSSSALTIHWSAGDAGAGPVTGYVIEARPSDEGLWDTFVKHLSPSSTSHSVSLDRLRQGVSYEFRVIAINQFGYGEPSVPSAAMSAQSETPFYEEWWFLIVMALCGLILILVVIFGLVLHGQSKKYKSCGTGKHISTVEESVTLDNGGFTALELNSRHLNVKSSFLKKNGTRSPPRPSPGGLHYSDEDICNNYNGAVLTESTTLTEKPTEISESEATDSDYEDEQPKHSFVNHYMSDPTYYNSWKRQQKGLKQTPAYAYEECAGGDGEAYYQTVVTQHSVGGVHPGRPARPQLTDPCHRLLLLCVTYGAAPGGRGGAKRAAGTQGVR</sequence>
<keyword evidence="10" id="KW-1015">Disulfide bond</keyword>